<comment type="caution">
    <text evidence="1">The sequence shown here is derived from an EMBL/GenBank/DDBJ whole genome shotgun (WGS) entry which is preliminary data.</text>
</comment>
<evidence type="ECO:0000313" key="2">
    <source>
        <dbReference type="Proteomes" id="UP000598174"/>
    </source>
</evidence>
<dbReference type="RefSeq" id="WP_203819705.1">
    <property type="nucleotide sequence ID" value="NZ_BAAABP010000052.1"/>
</dbReference>
<dbReference type="EMBL" id="BOMM01000047">
    <property type="protein sequence ID" value="GIE13261.1"/>
    <property type="molecule type" value="Genomic_DNA"/>
</dbReference>
<sequence length="79" mass="8815">MPVADRLHSVFVTALELVPDDDVEHLQHRDHPRWDSLGHLALVVAIEDEFEVELTSDQLIGISSFAAALSTLRELGVRD</sequence>
<dbReference type="InterPro" id="IPR036736">
    <property type="entry name" value="ACP-like_sf"/>
</dbReference>
<dbReference type="SUPFAM" id="SSF47336">
    <property type="entry name" value="ACP-like"/>
    <property type="match status" value="1"/>
</dbReference>
<proteinExistence type="predicted"/>
<gene>
    <name evidence="1" type="primary">acpP_1</name>
    <name evidence="1" type="ORF">Afe05nite_51010</name>
</gene>
<name>A0A919MB41_9ACTN</name>
<dbReference type="Gene3D" id="1.10.1200.10">
    <property type="entry name" value="ACP-like"/>
    <property type="match status" value="1"/>
</dbReference>
<organism evidence="1 2">
    <name type="scientific">Paractinoplanes ferrugineus</name>
    <dbReference type="NCBI Taxonomy" id="113564"/>
    <lineage>
        <taxon>Bacteria</taxon>
        <taxon>Bacillati</taxon>
        <taxon>Actinomycetota</taxon>
        <taxon>Actinomycetes</taxon>
        <taxon>Micromonosporales</taxon>
        <taxon>Micromonosporaceae</taxon>
        <taxon>Paractinoplanes</taxon>
    </lineage>
</organism>
<evidence type="ECO:0000313" key="1">
    <source>
        <dbReference type="EMBL" id="GIE13261.1"/>
    </source>
</evidence>
<accession>A0A919MB41</accession>
<dbReference type="Proteomes" id="UP000598174">
    <property type="component" value="Unassembled WGS sequence"/>
</dbReference>
<protein>
    <submittedName>
        <fullName evidence="1">Acyl carrier protein</fullName>
    </submittedName>
</protein>
<dbReference type="AlphaFoldDB" id="A0A919MB41"/>
<reference evidence="1" key="1">
    <citation type="submission" date="2021-01" db="EMBL/GenBank/DDBJ databases">
        <title>Whole genome shotgun sequence of Actinoplanes ferrugineus NBRC 15555.</title>
        <authorList>
            <person name="Komaki H."/>
            <person name="Tamura T."/>
        </authorList>
    </citation>
    <scope>NUCLEOTIDE SEQUENCE</scope>
    <source>
        <strain evidence="1">NBRC 15555</strain>
    </source>
</reference>
<keyword evidence="2" id="KW-1185">Reference proteome</keyword>